<proteinExistence type="predicted"/>
<sequence length="146" mass="17499">MVWLNPVDYKKQEYMELRLNAPLGEHIRLDFNPFKISDVSGHEPSWKDWHCYRKPLRVYSPDFDVLVSYFNKVYPIIDASDNTERDSFDVCFDNWIKQDDWIKIIHNIEVDLINYSKVEQDFLKTFIDWIKEALQHTSVIVVEGNL</sequence>
<evidence type="ECO:0008006" key="2">
    <source>
        <dbReference type="Google" id="ProtNLM"/>
    </source>
</evidence>
<reference evidence="1" key="1">
    <citation type="submission" date="2019-11" db="EMBL/GenBank/DDBJ databases">
        <authorList>
            <person name="Feng L."/>
        </authorList>
    </citation>
    <scope>NUCLEOTIDE SEQUENCE</scope>
    <source>
        <strain evidence="1">VdisparLFYP95</strain>
    </source>
</reference>
<dbReference type="EMBL" id="CACRUF010000021">
    <property type="protein sequence ID" value="VYT99833.1"/>
    <property type="molecule type" value="Genomic_DNA"/>
</dbReference>
<evidence type="ECO:0000313" key="1">
    <source>
        <dbReference type="EMBL" id="VYT99833.1"/>
    </source>
</evidence>
<organism evidence="1">
    <name type="scientific">Veillonella dispar</name>
    <dbReference type="NCBI Taxonomy" id="39778"/>
    <lineage>
        <taxon>Bacteria</taxon>
        <taxon>Bacillati</taxon>
        <taxon>Bacillota</taxon>
        <taxon>Negativicutes</taxon>
        <taxon>Veillonellales</taxon>
        <taxon>Veillonellaceae</taxon>
        <taxon>Veillonella</taxon>
    </lineage>
</organism>
<protein>
    <recommendedName>
        <fullName evidence="2">BdrN protein</fullName>
    </recommendedName>
</protein>
<gene>
    <name evidence="1" type="ORF">VDLFYP95_01251</name>
</gene>
<accession>A0A6N3B9T9</accession>
<dbReference type="RefSeq" id="WP_316587342.1">
    <property type="nucleotide sequence ID" value="NZ_CACRUF010000021.1"/>
</dbReference>
<dbReference type="AlphaFoldDB" id="A0A6N3B9T9"/>
<name>A0A6N3B9T9_9FIRM</name>